<dbReference type="GeneID" id="92092704"/>
<evidence type="ECO:0000313" key="2">
    <source>
        <dbReference type="EMBL" id="KAK8061866.1"/>
    </source>
</evidence>
<dbReference type="SUPFAM" id="SSF81383">
    <property type="entry name" value="F-box domain"/>
    <property type="match status" value="1"/>
</dbReference>
<protein>
    <recommendedName>
        <fullName evidence="1">F-box domain-containing protein</fullName>
    </recommendedName>
</protein>
<dbReference type="Pfam" id="PF12937">
    <property type="entry name" value="F-box-like"/>
    <property type="match status" value="1"/>
</dbReference>
<dbReference type="Gene3D" id="1.20.1280.50">
    <property type="match status" value="1"/>
</dbReference>
<evidence type="ECO:0000259" key="1">
    <source>
        <dbReference type="PROSITE" id="PS50181"/>
    </source>
</evidence>
<comment type="caution">
    <text evidence="2">The sequence shown here is derived from an EMBL/GenBank/DDBJ whole genome shotgun (WGS) entry which is preliminary data.</text>
</comment>
<evidence type="ECO:0000313" key="3">
    <source>
        <dbReference type="Proteomes" id="UP001480595"/>
    </source>
</evidence>
<sequence>MSTDKGADRPGLITGARYAGINPEYEDSVSAVNAASDSGLRRYPANNHTSAPNDAASQELSVSDVMLAYEPKSGNCNVLQLPPKIIDAILSYLSPVELAVATQVCRKFHQHADTDVHWQRHVQPTSQVIR</sequence>
<gene>
    <name evidence="2" type="ORF">PG994_008232</name>
</gene>
<proteinExistence type="predicted"/>
<dbReference type="EMBL" id="JAQQWL010000008">
    <property type="protein sequence ID" value="KAK8061866.1"/>
    <property type="molecule type" value="Genomic_DNA"/>
</dbReference>
<dbReference type="SMART" id="SM00256">
    <property type="entry name" value="FBOX"/>
    <property type="match status" value="1"/>
</dbReference>
<dbReference type="Proteomes" id="UP001480595">
    <property type="component" value="Unassembled WGS sequence"/>
</dbReference>
<reference evidence="2 3" key="1">
    <citation type="submission" date="2023-01" db="EMBL/GenBank/DDBJ databases">
        <title>Analysis of 21 Apiospora genomes using comparative genomics revels a genus with tremendous synthesis potential of carbohydrate active enzymes and secondary metabolites.</title>
        <authorList>
            <person name="Sorensen T."/>
        </authorList>
    </citation>
    <scope>NUCLEOTIDE SEQUENCE [LARGE SCALE GENOMIC DNA]</scope>
    <source>
        <strain evidence="2 3">CBS 135458</strain>
    </source>
</reference>
<dbReference type="InterPro" id="IPR001810">
    <property type="entry name" value="F-box_dom"/>
</dbReference>
<organism evidence="2 3">
    <name type="scientific">Apiospora phragmitis</name>
    <dbReference type="NCBI Taxonomy" id="2905665"/>
    <lineage>
        <taxon>Eukaryota</taxon>
        <taxon>Fungi</taxon>
        <taxon>Dikarya</taxon>
        <taxon>Ascomycota</taxon>
        <taxon>Pezizomycotina</taxon>
        <taxon>Sordariomycetes</taxon>
        <taxon>Xylariomycetidae</taxon>
        <taxon>Amphisphaeriales</taxon>
        <taxon>Apiosporaceae</taxon>
        <taxon>Apiospora</taxon>
    </lineage>
</organism>
<feature type="domain" description="F-box" evidence="1">
    <location>
        <begin position="75"/>
        <end position="121"/>
    </location>
</feature>
<dbReference type="RefSeq" id="XP_066715128.1">
    <property type="nucleotide sequence ID" value="XM_066859641.1"/>
</dbReference>
<dbReference type="InterPro" id="IPR036047">
    <property type="entry name" value="F-box-like_dom_sf"/>
</dbReference>
<dbReference type="PROSITE" id="PS50181">
    <property type="entry name" value="FBOX"/>
    <property type="match status" value="1"/>
</dbReference>
<keyword evidence="3" id="KW-1185">Reference proteome</keyword>
<name>A0ABR1UUV4_9PEZI</name>
<accession>A0ABR1UUV4</accession>